<reference evidence="2 3" key="1">
    <citation type="submission" date="2012-08" db="EMBL/GenBank/DDBJ databases">
        <title>Whole genome shotgun sequence of Kineosphaera limosa NBRC 100340.</title>
        <authorList>
            <person name="Yoshida I."/>
            <person name="Isaki S."/>
            <person name="Hosoyama A."/>
            <person name="Tsuchikane K."/>
            <person name="Katsumata H."/>
            <person name="Ando Y."/>
            <person name="Ohji S."/>
            <person name="Hamada M."/>
            <person name="Tamura T."/>
            <person name="Yamazoe A."/>
            <person name="Yamazaki S."/>
            <person name="Fujita N."/>
        </authorList>
    </citation>
    <scope>NUCLEOTIDE SEQUENCE [LARGE SCALE GENOMIC DNA]</scope>
    <source>
        <strain evidence="2 3">NBRC 100340</strain>
    </source>
</reference>
<sequence length="375" mass="40116">MTLEPSPRSLRGLPTVLVTGVDEVATAGATMALAWDLPDAVVVRHHIDVETQQLHRTVSDLTGVLEREVIDLEHLCVSCAIREDVLPTLRRLAGLGRWGAIVANLPLSASADHLCRVLHLERETDVRIAAVVAALDGESLVDSLTGDVLLGEVGLHTSPEDHRGLAETTGALVAYADVLMVGDAADPDGVELLRALVRPGAQLLVDGAVPDARGLLLGVHDDTRSRAWTAETRTLPCPELDARAAAAVWRLDLRSARPFHPERLHERLEEIGAGAHRSRGCFWLPTRRGQICAWDGAGGQVSIGTLGPWGRSGAHTRLVVTGLRSLTSEAQIAAIRAAFEACLLTDAEMAAPPHHWSCVQDGFEPWLGDVRSSAA</sequence>
<proteinExistence type="predicted"/>
<dbReference type="RefSeq" id="WP_006593125.1">
    <property type="nucleotide sequence ID" value="NZ_BAHD01000042.1"/>
</dbReference>
<dbReference type="Proteomes" id="UP000008366">
    <property type="component" value="Unassembled WGS sequence"/>
</dbReference>
<dbReference type="SMART" id="SM00833">
    <property type="entry name" value="CobW_C"/>
    <property type="match status" value="1"/>
</dbReference>
<evidence type="ECO:0000313" key="3">
    <source>
        <dbReference type="Proteomes" id="UP000008366"/>
    </source>
</evidence>
<keyword evidence="3" id="KW-1185">Reference proteome</keyword>
<dbReference type="Pfam" id="PF07683">
    <property type="entry name" value="CobW_C"/>
    <property type="match status" value="1"/>
</dbReference>
<organism evidence="2 3">
    <name type="scientific">Kineosphaera limosa NBRC 100340</name>
    <dbReference type="NCBI Taxonomy" id="1184609"/>
    <lineage>
        <taxon>Bacteria</taxon>
        <taxon>Bacillati</taxon>
        <taxon>Actinomycetota</taxon>
        <taxon>Actinomycetes</taxon>
        <taxon>Micrococcales</taxon>
        <taxon>Dermatophilaceae</taxon>
        <taxon>Kineosphaera</taxon>
    </lineage>
</organism>
<evidence type="ECO:0000259" key="1">
    <source>
        <dbReference type="SMART" id="SM00833"/>
    </source>
</evidence>
<dbReference type="STRING" id="1184609.KILIM_042_00370"/>
<evidence type="ECO:0000313" key="2">
    <source>
        <dbReference type="EMBL" id="GAB96593.1"/>
    </source>
</evidence>
<dbReference type="EMBL" id="BAHD01000042">
    <property type="protein sequence ID" value="GAB96593.1"/>
    <property type="molecule type" value="Genomic_DNA"/>
</dbReference>
<comment type="caution">
    <text evidence="2">The sequence shown here is derived from an EMBL/GenBank/DDBJ whole genome shotgun (WGS) entry which is preliminary data.</text>
</comment>
<dbReference type="eggNOG" id="COG0523">
    <property type="taxonomic scope" value="Bacteria"/>
</dbReference>
<protein>
    <recommendedName>
        <fullName evidence="1">CobW C-terminal domain-containing protein</fullName>
    </recommendedName>
</protein>
<dbReference type="InterPro" id="IPR011629">
    <property type="entry name" value="CobW-like_C"/>
</dbReference>
<dbReference type="AlphaFoldDB" id="K6VK39"/>
<accession>K6VK39</accession>
<dbReference type="PANTHER" id="PTHR43603:SF1">
    <property type="entry name" value="ZINC-REGULATED GTPASE METALLOPROTEIN ACTIVATOR 1"/>
    <property type="match status" value="1"/>
</dbReference>
<name>K6VK39_9MICO</name>
<gene>
    <name evidence="2" type="ORF">KILIM_042_00370</name>
</gene>
<feature type="domain" description="CobW C-terminal" evidence="1">
    <location>
        <begin position="248"/>
        <end position="343"/>
    </location>
</feature>
<dbReference type="SUPFAM" id="SSF90002">
    <property type="entry name" value="Hypothetical protein YjiA, C-terminal domain"/>
    <property type="match status" value="1"/>
</dbReference>
<dbReference type="InterPro" id="IPR051927">
    <property type="entry name" value="Zn_Chap_cDPG_Synth"/>
</dbReference>
<dbReference type="PANTHER" id="PTHR43603">
    <property type="entry name" value="COBW DOMAIN-CONTAINING PROTEIN DDB_G0274527"/>
    <property type="match status" value="1"/>
</dbReference>